<proteinExistence type="inferred from homology"/>
<sequence length="211" mass="23698">MSEFINNDFADVVLNRRSIRLYDEKVKISREEMLQMLNEANEAPSSVNLQPWRYVVVDTAEGKEALRPLVRFNQVQLDTAAAMIVIFADRKPHEYAEEIYGQAVKEGKMPQDVSERQLAMIMPRYGSLPERDMDAIVIRDASLAAMQLMLVARAHGYDTNAIGGFDAEPMAATLDLDPDRYLPVLILSVGKAKEAGHDSVRLPADKITTFK</sequence>
<accession>A0A1L8RIS8</accession>
<evidence type="ECO:0000259" key="3">
    <source>
        <dbReference type="Pfam" id="PF00881"/>
    </source>
</evidence>
<protein>
    <submittedName>
        <fullName evidence="4">Nitroreductase</fullName>
    </submittedName>
</protein>
<dbReference type="Pfam" id="PF00881">
    <property type="entry name" value="Nitroreductase"/>
    <property type="match status" value="1"/>
</dbReference>
<feature type="domain" description="Nitroreductase" evidence="3">
    <location>
        <begin position="14"/>
        <end position="191"/>
    </location>
</feature>
<dbReference type="PANTHER" id="PTHR43673">
    <property type="entry name" value="NAD(P)H NITROREDUCTASE YDGI-RELATED"/>
    <property type="match status" value="1"/>
</dbReference>
<dbReference type="InterPro" id="IPR029479">
    <property type="entry name" value="Nitroreductase"/>
</dbReference>
<name>A0A1L8RIS8_9ENTE</name>
<comment type="similarity">
    <text evidence="1">Belongs to the nitroreductase family.</text>
</comment>
<dbReference type="STRING" id="214095.RU97_GL001214"/>
<dbReference type="PANTHER" id="PTHR43673:SF10">
    <property type="entry name" value="NADH DEHYDROGENASE_NAD(P)H NITROREDUCTASE XCC3605-RELATED"/>
    <property type="match status" value="1"/>
</dbReference>
<dbReference type="RefSeq" id="WP_067390605.1">
    <property type="nucleotide sequence ID" value="NZ_JXKH01000002.1"/>
</dbReference>
<keyword evidence="2" id="KW-0560">Oxidoreductase</keyword>
<evidence type="ECO:0000256" key="1">
    <source>
        <dbReference type="ARBA" id="ARBA00007118"/>
    </source>
</evidence>
<dbReference type="GO" id="GO:0016491">
    <property type="term" value="F:oxidoreductase activity"/>
    <property type="evidence" value="ECO:0007669"/>
    <property type="project" value="UniProtKB-KW"/>
</dbReference>
<dbReference type="Proteomes" id="UP000181884">
    <property type="component" value="Unassembled WGS sequence"/>
</dbReference>
<evidence type="ECO:0000313" key="5">
    <source>
        <dbReference type="Proteomes" id="UP000181884"/>
    </source>
</evidence>
<dbReference type="InterPro" id="IPR000415">
    <property type="entry name" value="Nitroreductase-like"/>
</dbReference>
<comment type="caution">
    <text evidence="4">The sequence shown here is derived from an EMBL/GenBank/DDBJ whole genome shotgun (WGS) entry which is preliminary data.</text>
</comment>
<keyword evidence="5" id="KW-1185">Reference proteome</keyword>
<dbReference type="CDD" id="cd02137">
    <property type="entry name" value="MhqN-like"/>
    <property type="match status" value="1"/>
</dbReference>
<gene>
    <name evidence="4" type="ORF">RU97_GL001214</name>
</gene>
<evidence type="ECO:0000313" key="4">
    <source>
        <dbReference type="EMBL" id="OJG19643.1"/>
    </source>
</evidence>
<dbReference type="SUPFAM" id="SSF55469">
    <property type="entry name" value="FMN-dependent nitroreductase-like"/>
    <property type="match status" value="1"/>
</dbReference>
<dbReference type="EMBL" id="JXKH01000002">
    <property type="protein sequence ID" value="OJG19643.1"/>
    <property type="molecule type" value="Genomic_DNA"/>
</dbReference>
<organism evidence="4 5">
    <name type="scientific">Enterococcus canis</name>
    <dbReference type="NCBI Taxonomy" id="214095"/>
    <lineage>
        <taxon>Bacteria</taxon>
        <taxon>Bacillati</taxon>
        <taxon>Bacillota</taxon>
        <taxon>Bacilli</taxon>
        <taxon>Lactobacillales</taxon>
        <taxon>Enterococcaceae</taxon>
        <taxon>Enterococcus</taxon>
    </lineage>
</organism>
<evidence type="ECO:0000256" key="2">
    <source>
        <dbReference type="ARBA" id="ARBA00023002"/>
    </source>
</evidence>
<dbReference type="AlphaFoldDB" id="A0A1L8RIS8"/>
<dbReference type="Gene3D" id="3.40.109.10">
    <property type="entry name" value="NADH Oxidase"/>
    <property type="match status" value="1"/>
</dbReference>
<reference evidence="4 5" key="1">
    <citation type="submission" date="2014-12" db="EMBL/GenBank/DDBJ databases">
        <title>Draft genome sequences of 29 type strains of Enterococci.</title>
        <authorList>
            <person name="Zhong Z."/>
            <person name="Sun Z."/>
            <person name="Liu W."/>
            <person name="Zhang W."/>
            <person name="Zhang H."/>
        </authorList>
    </citation>
    <scope>NUCLEOTIDE SEQUENCE [LARGE SCALE GENOMIC DNA]</scope>
    <source>
        <strain evidence="4 5">DSM 17029</strain>
    </source>
</reference>